<accession>A0A841K802</accession>
<gene>
    <name evidence="1" type="ORF">HNQ77_004386</name>
</gene>
<dbReference type="Proteomes" id="UP000538666">
    <property type="component" value="Unassembled WGS sequence"/>
</dbReference>
<sequence length="200" mass="21517">MEADWAAEIGSELPEIDASWDGFIDLRGTTEVFEDAVQAIPEAVRYPAMARALVALNSEGTRLFTSKSDVWNVAAGEIDPYEFAAMPGDAVCGVASYIDCIEIDKARFESFEWNERQAQQIVAELRGIALDNGRVDLVIRAARAGGREGYGITFYAAGCGGNAAAALPAWERVLELAVLATIRTIEKDGDRSTPSAHSGE</sequence>
<proteinExistence type="predicted"/>
<dbReference type="EMBL" id="JACHEK010000009">
    <property type="protein sequence ID" value="MBB6146414.1"/>
    <property type="molecule type" value="Genomic_DNA"/>
</dbReference>
<comment type="caution">
    <text evidence="1">The sequence shown here is derived from an EMBL/GenBank/DDBJ whole genome shotgun (WGS) entry which is preliminary data.</text>
</comment>
<protein>
    <submittedName>
        <fullName evidence="1">Uncharacterized protein</fullName>
    </submittedName>
</protein>
<keyword evidence="2" id="KW-1185">Reference proteome</keyword>
<evidence type="ECO:0000313" key="2">
    <source>
        <dbReference type="Proteomes" id="UP000538666"/>
    </source>
</evidence>
<dbReference type="RefSeq" id="WP_082125246.1">
    <property type="nucleotide sequence ID" value="NZ_JACHEK010000009.1"/>
</dbReference>
<evidence type="ECO:0000313" key="1">
    <source>
        <dbReference type="EMBL" id="MBB6146414.1"/>
    </source>
</evidence>
<name>A0A841K802_9BACT</name>
<dbReference type="AlphaFoldDB" id="A0A841K802"/>
<reference evidence="1 2" key="1">
    <citation type="submission" date="2020-08" db="EMBL/GenBank/DDBJ databases">
        <title>Genomic Encyclopedia of Type Strains, Phase IV (KMG-IV): sequencing the most valuable type-strain genomes for metagenomic binning, comparative biology and taxonomic classification.</title>
        <authorList>
            <person name="Goeker M."/>
        </authorList>
    </citation>
    <scope>NUCLEOTIDE SEQUENCE [LARGE SCALE GENOMIC DNA]</scope>
    <source>
        <strain evidence="1 2">DSM 103733</strain>
    </source>
</reference>
<organism evidence="1 2">
    <name type="scientific">Silvibacterium bohemicum</name>
    <dbReference type="NCBI Taxonomy" id="1577686"/>
    <lineage>
        <taxon>Bacteria</taxon>
        <taxon>Pseudomonadati</taxon>
        <taxon>Acidobacteriota</taxon>
        <taxon>Terriglobia</taxon>
        <taxon>Terriglobales</taxon>
        <taxon>Acidobacteriaceae</taxon>
        <taxon>Silvibacterium</taxon>
    </lineage>
</organism>
<dbReference type="OrthoDB" id="116383at2"/>